<accession>A0A433DC49</accession>
<protein>
    <submittedName>
        <fullName evidence="2">Uncharacterized protein</fullName>
    </submittedName>
</protein>
<sequence>MMINIKHLVNDVYHSTLSSIRPSVDISEPAGEEVIGTPTPTTSTEPSTSTSFTILKASQGAPRDQEKRADTSVVSTVVAALMSWGIDQAIDQTCERSLGLGRPAANLTFGVRG</sequence>
<proteinExistence type="predicted"/>
<feature type="region of interest" description="Disordered" evidence="1">
    <location>
        <begin position="28"/>
        <end position="49"/>
    </location>
</feature>
<organism evidence="2 3">
    <name type="scientific">Jimgerdemannia flammicorona</name>
    <dbReference type="NCBI Taxonomy" id="994334"/>
    <lineage>
        <taxon>Eukaryota</taxon>
        <taxon>Fungi</taxon>
        <taxon>Fungi incertae sedis</taxon>
        <taxon>Mucoromycota</taxon>
        <taxon>Mucoromycotina</taxon>
        <taxon>Endogonomycetes</taxon>
        <taxon>Endogonales</taxon>
        <taxon>Endogonaceae</taxon>
        <taxon>Jimgerdemannia</taxon>
    </lineage>
</organism>
<feature type="compositionally biased region" description="Low complexity" evidence="1">
    <location>
        <begin position="37"/>
        <end position="49"/>
    </location>
</feature>
<evidence type="ECO:0000313" key="3">
    <source>
        <dbReference type="Proteomes" id="UP000268093"/>
    </source>
</evidence>
<evidence type="ECO:0000313" key="2">
    <source>
        <dbReference type="EMBL" id="RUP48400.1"/>
    </source>
</evidence>
<reference evidence="2 3" key="1">
    <citation type="journal article" date="2018" name="New Phytol.">
        <title>Phylogenomics of Endogonaceae and evolution of mycorrhizas within Mucoromycota.</title>
        <authorList>
            <person name="Chang Y."/>
            <person name="Desiro A."/>
            <person name="Na H."/>
            <person name="Sandor L."/>
            <person name="Lipzen A."/>
            <person name="Clum A."/>
            <person name="Barry K."/>
            <person name="Grigoriev I.V."/>
            <person name="Martin F.M."/>
            <person name="Stajich J.E."/>
            <person name="Smith M.E."/>
            <person name="Bonito G."/>
            <person name="Spatafora J.W."/>
        </authorList>
    </citation>
    <scope>NUCLEOTIDE SEQUENCE [LARGE SCALE GENOMIC DNA]</scope>
    <source>
        <strain evidence="2 3">GMNB39</strain>
    </source>
</reference>
<gene>
    <name evidence="2" type="ORF">BC936DRAFT_144618</name>
</gene>
<dbReference type="OrthoDB" id="338622at2759"/>
<name>A0A433DC49_9FUNG</name>
<dbReference type="AlphaFoldDB" id="A0A433DC49"/>
<evidence type="ECO:0000256" key="1">
    <source>
        <dbReference type="SAM" id="MobiDB-lite"/>
    </source>
</evidence>
<dbReference type="Proteomes" id="UP000268093">
    <property type="component" value="Unassembled WGS sequence"/>
</dbReference>
<keyword evidence="3" id="KW-1185">Reference proteome</keyword>
<dbReference type="EMBL" id="RBNI01003386">
    <property type="protein sequence ID" value="RUP48400.1"/>
    <property type="molecule type" value="Genomic_DNA"/>
</dbReference>
<comment type="caution">
    <text evidence="2">The sequence shown here is derived from an EMBL/GenBank/DDBJ whole genome shotgun (WGS) entry which is preliminary data.</text>
</comment>